<keyword evidence="4" id="KW-0813">Transport</keyword>
<comment type="similarity">
    <text evidence="3">Belongs to the multicopper oxidase family.</text>
</comment>
<evidence type="ECO:0000256" key="13">
    <source>
        <dbReference type="ARBA" id="ARBA00023157"/>
    </source>
</evidence>
<dbReference type="EMBL" id="AP025523">
    <property type="protein sequence ID" value="BDE05204.1"/>
    <property type="molecule type" value="Genomic_DNA"/>
</dbReference>
<dbReference type="SUPFAM" id="SSF49503">
    <property type="entry name" value="Cupredoxins"/>
    <property type="match status" value="2"/>
</dbReference>
<evidence type="ECO:0000259" key="17">
    <source>
        <dbReference type="Pfam" id="PF07732"/>
    </source>
</evidence>
<evidence type="ECO:0000256" key="2">
    <source>
        <dbReference type="ARBA" id="ARBA00004167"/>
    </source>
</evidence>
<comment type="cofactor">
    <cofactor evidence="1">
        <name>Cu cation</name>
        <dbReference type="ChEBI" id="CHEBI:23378"/>
    </cofactor>
</comment>
<evidence type="ECO:0000256" key="8">
    <source>
        <dbReference type="ARBA" id="ARBA00022737"/>
    </source>
</evidence>
<dbReference type="Gene3D" id="2.60.40.420">
    <property type="entry name" value="Cupredoxins - blue copper proteins"/>
    <property type="match status" value="1"/>
</dbReference>
<keyword evidence="6" id="KW-0479">Metal-binding</keyword>
<dbReference type="InterPro" id="IPR045087">
    <property type="entry name" value="Cu-oxidase_fam"/>
</dbReference>
<evidence type="ECO:0000256" key="10">
    <source>
        <dbReference type="ARBA" id="ARBA00023002"/>
    </source>
</evidence>
<dbReference type="GO" id="GO:0006811">
    <property type="term" value="P:monoatomic ion transport"/>
    <property type="evidence" value="ECO:0007669"/>
    <property type="project" value="UniProtKB-KW"/>
</dbReference>
<keyword evidence="19" id="KW-1185">Reference proteome</keyword>
<feature type="domain" description="Plastocyanin-like" evidence="17">
    <location>
        <begin position="100"/>
        <end position="210"/>
    </location>
</feature>
<keyword evidence="5" id="KW-0812">Transmembrane</keyword>
<dbReference type="KEGG" id="vab:WPS_04800"/>
<feature type="chain" id="PRO_5042853207" description="Copper oxidase" evidence="15">
    <location>
        <begin position="20"/>
        <end position="389"/>
    </location>
</feature>
<evidence type="ECO:0000256" key="3">
    <source>
        <dbReference type="ARBA" id="ARBA00010609"/>
    </source>
</evidence>
<dbReference type="InterPro" id="IPR011706">
    <property type="entry name" value="Cu-oxidase_C"/>
</dbReference>
<dbReference type="FunFam" id="2.60.40.420:FF:000002">
    <property type="entry name" value="Hephaestin like 1"/>
    <property type="match status" value="1"/>
</dbReference>
<evidence type="ECO:0000313" key="19">
    <source>
        <dbReference type="Proteomes" id="UP001317532"/>
    </source>
</evidence>
<evidence type="ECO:0000256" key="4">
    <source>
        <dbReference type="ARBA" id="ARBA00022448"/>
    </source>
</evidence>
<dbReference type="AlphaFoldDB" id="A0AAN2C8C8"/>
<feature type="domain" description="Plastocyanin-like" evidence="16">
    <location>
        <begin position="284"/>
        <end position="378"/>
    </location>
</feature>
<evidence type="ECO:0000256" key="11">
    <source>
        <dbReference type="ARBA" id="ARBA00023065"/>
    </source>
</evidence>
<dbReference type="GO" id="GO:0016020">
    <property type="term" value="C:membrane"/>
    <property type="evidence" value="ECO:0007669"/>
    <property type="project" value="UniProtKB-SubCell"/>
</dbReference>
<dbReference type="RefSeq" id="WP_317996265.1">
    <property type="nucleotide sequence ID" value="NZ_AP025523.1"/>
</dbReference>
<dbReference type="Proteomes" id="UP001317532">
    <property type="component" value="Chromosome"/>
</dbReference>
<accession>A0AAN2C8C8</accession>
<comment type="subcellular location">
    <subcellularLocation>
        <location evidence="2">Membrane</location>
        <topology evidence="2">Single-pass membrane protein</topology>
    </subcellularLocation>
</comment>
<dbReference type="GO" id="GO:0005507">
    <property type="term" value="F:copper ion binding"/>
    <property type="evidence" value="ECO:0007669"/>
    <property type="project" value="InterPro"/>
</dbReference>
<evidence type="ECO:0000256" key="15">
    <source>
        <dbReference type="SAM" id="SignalP"/>
    </source>
</evidence>
<keyword evidence="13" id="KW-1015">Disulfide bond</keyword>
<keyword evidence="14" id="KW-0325">Glycoprotein</keyword>
<dbReference type="PROSITE" id="PS00079">
    <property type="entry name" value="MULTICOPPER_OXIDASE1"/>
    <property type="match status" value="1"/>
</dbReference>
<dbReference type="InterPro" id="IPR002355">
    <property type="entry name" value="Cu_oxidase_Cu_BS"/>
</dbReference>
<evidence type="ECO:0000256" key="6">
    <source>
        <dbReference type="ARBA" id="ARBA00022723"/>
    </source>
</evidence>
<organism evidence="18 19">
    <name type="scientific">Vulcanimicrobium alpinum</name>
    <dbReference type="NCBI Taxonomy" id="3016050"/>
    <lineage>
        <taxon>Bacteria</taxon>
        <taxon>Bacillati</taxon>
        <taxon>Vulcanimicrobiota</taxon>
        <taxon>Vulcanimicrobiia</taxon>
        <taxon>Vulcanimicrobiales</taxon>
        <taxon>Vulcanimicrobiaceae</taxon>
        <taxon>Vulcanimicrobium</taxon>
    </lineage>
</organism>
<protein>
    <recommendedName>
        <fullName evidence="20">Copper oxidase</fullName>
    </recommendedName>
</protein>
<reference evidence="18 19" key="1">
    <citation type="journal article" date="2022" name="ISME Commun">
        <title>Vulcanimicrobium alpinus gen. nov. sp. nov., the first cultivated representative of the candidate phylum 'Eremiobacterota', is a metabolically versatile aerobic anoxygenic phototroph.</title>
        <authorList>
            <person name="Yabe S."/>
            <person name="Muto K."/>
            <person name="Abe K."/>
            <person name="Yokota A."/>
            <person name="Staudigel H."/>
            <person name="Tebo B.M."/>
        </authorList>
    </citation>
    <scope>NUCLEOTIDE SEQUENCE [LARGE SCALE GENOMIC DNA]</scope>
    <source>
        <strain evidence="18 19">WC8-2</strain>
    </source>
</reference>
<dbReference type="InterPro" id="IPR011707">
    <property type="entry name" value="Cu-oxidase-like_N"/>
</dbReference>
<dbReference type="PANTHER" id="PTHR11709">
    <property type="entry name" value="MULTI-COPPER OXIDASE"/>
    <property type="match status" value="1"/>
</dbReference>
<evidence type="ECO:0000313" key="18">
    <source>
        <dbReference type="EMBL" id="BDE05204.1"/>
    </source>
</evidence>
<keyword evidence="12" id="KW-0472">Membrane</keyword>
<evidence type="ECO:0000259" key="16">
    <source>
        <dbReference type="Pfam" id="PF07731"/>
    </source>
</evidence>
<evidence type="ECO:0000256" key="7">
    <source>
        <dbReference type="ARBA" id="ARBA00022729"/>
    </source>
</evidence>
<keyword evidence="9" id="KW-1133">Transmembrane helix</keyword>
<dbReference type="Pfam" id="PF07731">
    <property type="entry name" value="Cu-oxidase_2"/>
    <property type="match status" value="1"/>
</dbReference>
<keyword evidence="7 15" id="KW-0732">Signal</keyword>
<dbReference type="GO" id="GO:0016491">
    <property type="term" value="F:oxidoreductase activity"/>
    <property type="evidence" value="ECO:0007669"/>
    <property type="project" value="UniProtKB-KW"/>
</dbReference>
<dbReference type="InterPro" id="IPR008972">
    <property type="entry name" value="Cupredoxin"/>
</dbReference>
<keyword evidence="10" id="KW-0560">Oxidoreductase</keyword>
<evidence type="ECO:0000256" key="9">
    <source>
        <dbReference type="ARBA" id="ARBA00022989"/>
    </source>
</evidence>
<dbReference type="Pfam" id="PF07732">
    <property type="entry name" value="Cu-oxidase_3"/>
    <property type="match status" value="1"/>
</dbReference>
<feature type="signal peptide" evidence="15">
    <location>
        <begin position="1"/>
        <end position="19"/>
    </location>
</feature>
<dbReference type="PANTHER" id="PTHR11709:SF486">
    <property type="entry name" value="MULTICOPPER OXIDASE"/>
    <property type="match status" value="1"/>
</dbReference>
<evidence type="ECO:0000256" key="14">
    <source>
        <dbReference type="ARBA" id="ARBA00023180"/>
    </source>
</evidence>
<name>A0AAN2C8C8_UNVUL</name>
<proteinExistence type="inferred from homology"/>
<evidence type="ECO:0008006" key="20">
    <source>
        <dbReference type="Google" id="ProtNLM"/>
    </source>
</evidence>
<gene>
    <name evidence="18" type="ORF">WPS_04800</name>
</gene>
<keyword evidence="8" id="KW-0677">Repeat</keyword>
<evidence type="ECO:0000256" key="12">
    <source>
        <dbReference type="ARBA" id="ARBA00023136"/>
    </source>
</evidence>
<evidence type="ECO:0000256" key="5">
    <source>
        <dbReference type="ARBA" id="ARBA00022692"/>
    </source>
</evidence>
<dbReference type="PROSITE" id="PS00080">
    <property type="entry name" value="MULTICOPPER_OXIDASE2"/>
    <property type="match status" value="1"/>
</dbReference>
<sequence>MFASLALLAFVGPSVRAGAQDTGGNVRTYYIAADELDWDYAPSGLDKMMGMRPEGYAKLYTARDKHTIGKVFRKAMYREYTDVTFHCLKLRTAQDAYLGIVGPIVHAEVGDTIKIVFRNHGTHPYSLHPHGVFYKKASEGSGYADGVAASAKGGAAVAPGGTFTYMWDVPERAGPGPADSSSVVWLYHSHVDERRDVNAGLIGAIVVTARGMAKADGTPKDVDREVVSFFVAFDENQSSFINENIRRFAADAKKHNKFDATPSDASGNLDILLGKGSGPANLRWSINGYQFANGPMPQMKRGDRVRWYLLTLGEGLNFHTPHWHGNTVLVHGERTDVVPISPAQMLTADMVPDDPGIWLFHCHVSDHMEGGMVARYQVFKVDARIVMQD</sequence>
<keyword evidence="11" id="KW-0406">Ion transport</keyword>
<evidence type="ECO:0000256" key="1">
    <source>
        <dbReference type="ARBA" id="ARBA00001935"/>
    </source>
</evidence>
<dbReference type="InterPro" id="IPR033138">
    <property type="entry name" value="Cu_oxidase_CS"/>
</dbReference>